<evidence type="ECO:0008006" key="3">
    <source>
        <dbReference type="Google" id="ProtNLM"/>
    </source>
</evidence>
<dbReference type="InterPro" id="IPR036691">
    <property type="entry name" value="Endo/exonu/phosph_ase_sf"/>
</dbReference>
<gene>
    <name evidence="1" type="ORF">NDU88_003154</name>
</gene>
<organism evidence="1 2">
    <name type="scientific">Pleurodeles waltl</name>
    <name type="common">Iberian ribbed newt</name>
    <dbReference type="NCBI Taxonomy" id="8319"/>
    <lineage>
        <taxon>Eukaryota</taxon>
        <taxon>Metazoa</taxon>
        <taxon>Chordata</taxon>
        <taxon>Craniata</taxon>
        <taxon>Vertebrata</taxon>
        <taxon>Euteleostomi</taxon>
        <taxon>Amphibia</taxon>
        <taxon>Batrachia</taxon>
        <taxon>Caudata</taxon>
        <taxon>Salamandroidea</taxon>
        <taxon>Salamandridae</taxon>
        <taxon>Pleurodelinae</taxon>
        <taxon>Pleurodeles</taxon>
    </lineage>
</organism>
<accession>A0AAV7WRZ4</accession>
<evidence type="ECO:0000313" key="1">
    <source>
        <dbReference type="EMBL" id="KAJ1215546.1"/>
    </source>
</evidence>
<dbReference type="AlphaFoldDB" id="A0AAV7WRZ4"/>
<dbReference type="SUPFAM" id="SSF56219">
    <property type="entry name" value="DNase I-like"/>
    <property type="match status" value="1"/>
</dbReference>
<dbReference type="Proteomes" id="UP001066276">
    <property type="component" value="Chromosome 1_1"/>
</dbReference>
<keyword evidence="2" id="KW-1185">Reference proteome</keyword>
<sequence length="136" mass="15807">MFCLNGRMKKDRPAKQTFRIGNQICLIDYAFVNTWSFGDVQDFEVERIEGSDHWPLRLTIRSADKNQREKVLIALVEYTDPTCDIIVTGDFNANLIYTPDEDETLLAANVVWNVSPFKRIDYKGQSHIMARILDQY</sequence>
<protein>
    <recommendedName>
        <fullName evidence="3">Endonuclease/exonuclease/phosphatase domain-containing protein</fullName>
    </recommendedName>
</protein>
<comment type="caution">
    <text evidence="1">The sequence shown here is derived from an EMBL/GenBank/DDBJ whole genome shotgun (WGS) entry which is preliminary data.</text>
</comment>
<reference evidence="1" key="1">
    <citation type="journal article" date="2022" name="bioRxiv">
        <title>Sequencing and chromosome-scale assembly of the giantPleurodeles waltlgenome.</title>
        <authorList>
            <person name="Brown T."/>
            <person name="Elewa A."/>
            <person name="Iarovenko S."/>
            <person name="Subramanian E."/>
            <person name="Araus A.J."/>
            <person name="Petzold A."/>
            <person name="Susuki M."/>
            <person name="Suzuki K.-i.T."/>
            <person name="Hayashi T."/>
            <person name="Toyoda A."/>
            <person name="Oliveira C."/>
            <person name="Osipova E."/>
            <person name="Leigh N.D."/>
            <person name="Simon A."/>
            <person name="Yun M.H."/>
        </authorList>
    </citation>
    <scope>NUCLEOTIDE SEQUENCE</scope>
    <source>
        <strain evidence="1">20211129_DDA</strain>
        <tissue evidence="1">Liver</tissue>
    </source>
</reference>
<dbReference type="EMBL" id="JANPWB010000001">
    <property type="protein sequence ID" value="KAJ1215546.1"/>
    <property type="molecule type" value="Genomic_DNA"/>
</dbReference>
<name>A0AAV7WRZ4_PLEWA</name>
<proteinExistence type="predicted"/>
<evidence type="ECO:0000313" key="2">
    <source>
        <dbReference type="Proteomes" id="UP001066276"/>
    </source>
</evidence>